<dbReference type="PRINTS" id="PR00420">
    <property type="entry name" value="RNGMNOXGNASE"/>
</dbReference>
<keyword evidence="5" id="KW-0274">FAD</keyword>
<evidence type="ECO:0000313" key="10">
    <source>
        <dbReference type="Proteomes" id="UP000241868"/>
    </source>
</evidence>
<reference evidence="9 10" key="1">
    <citation type="submission" date="2018-03" db="EMBL/GenBank/DDBJ databases">
        <title>Neisseria weixii sp. nov., isolated from the intestinal contents of Tibetan Plateau pika (Ochotona curzoniae) in Yushu, Qinghai Province, China.</title>
        <authorList>
            <person name="Gui Z."/>
        </authorList>
    </citation>
    <scope>NUCLEOTIDE SEQUENCE [LARGE SCALE GENOMIC DNA]</scope>
    <source>
        <strain evidence="9 10">ATCC 51483</strain>
    </source>
</reference>
<evidence type="ECO:0000256" key="1">
    <source>
        <dbReference type="ARBA" id="ARBA00001974"/>
    </source>
</evidence>
<evidence type="ECO:0000256" key="7">
    <source>
        <dbReference type="ARBA" id="ARBA00023033"/>
    </source>
</evidence>
<dbReference type="NCBIfam" id="TIGR01988">
    <property type="entry name" value="Ubi-OHases"/>
    <property type="match status" value="1"/>
</dbReference>
<dbReference type="AlphaFoldDB" id="A0A2P7TYJ7"/>
<evidence type="ECO:0000256" key="4">
    <source>
        <dbReference type="ARBA" id="ARBA00022630"/>
    </source>
</evidence>
<dbReference type="NCBIfam" id="NF006593">
    <property type="entry name" value="PRK09126.1"/>
    <property type="match status" value="1"/>
</dbReference>
<dbReference type="InterPro" id="IPR036188">
    <property type="entry name" value="FAD/NAD-bd_sf"/>
</dbReference>
<comment type="caution">
    <text evidence="9">The sequence shown here is derived from an EMBL/GenBank/DDBJ whole genome shotgun (WGS) entry which is preliminary data.</text>
</comment>
<dbReference type="InterPro" id="IPR051205">
    <property type="entry name" value="UbiH/COQ6_monooxygenase"/>
</dbReference>
<dbReference type="RefSeq" id="WP_106742455.1">
    <property type="nucleotide sequence ID" value="NZ_PXYY01000073.1"/>
</dbReference>
<sequence length="394" mass="43148">MSLHSDILVVGAGPAGLSFAAELAGSGLKVTLIERSPLEVLQNPPYDGREIALTHLSREIMQRLGMWDRIPTDEIYPLRDAKVLNGQSDYQLHFPQPTQARGGPADCLGYLVSNHNIRKAAYEVVATLGNVVILTDTNVKEVSVSDQEAQVILDNGDILTARLLLAADSRFSQTRRQLGISSDMHDYSRTMFVGRMKHTLSNGHTAYECFHYGRTIALLPLEEHITNTVITVDADKTDSIKTLGNEELAAMVKAQLKGRLGDMEVVSTFHNYPLVGMIAQRFYGKRSALIGDAAVGMHPVTAHGFNLGLSGADILAKLISEAAQRGQDIGSSTLLEKYHNKHILHAHPMYHGTNMLLKLFTNETGPAKILRGLVLRASNNFPPIKKLITKQLTG</sequence>
<dbReference type="SUPFAM" id="SSF51905">
    <property type="entry name" value="FAD/NAD(P)-binding domain"/>
    <property type="match status" value="1"/>
</dbReference>
<keyword evidence="7" id="KW-0503">Monooxygenase</keyword>
<dbReference type="GO" id="GO:0016705">
    <property type="term" value="F:oxidoreductase activity, acting on paired donors, with incorporation or reduction of molecular oxygen"/>
    <property type="evidence" value="ECO:0007669"/>
    <property type="project" value="InterPro"/>
</dbReference>
<evidence type="ECO:0000256" key="2">
    <source>
        <dbReference type="ARBA" id="ARBA00004749"/>
    </source>
</evidence>
<dbReference type="Gene3D" id="3.50.50.60">
    <property type="entry name" value="FAD/NAD(P)-binding domain"/>
    <property type="match status" value="2"/>
</dbReference>
<evidence type="ECO:0000259" key="8">
    <source>
        <dbReference type="Pfam" id="PF01494"/>
    </source>
</evidence>
<name>A0A2P7TYJ7_9NEIS</name>
<dbReference type="GO" id="GO:0004497">
    <property type="term" value="F:monooxygenase activity"/>
    <property type="evidence" value="ECO:0007669"/>
    <property type="project" value="UniProtKB-KW"/>
</dbReference>
<dbReference type="InterPro" id="IPR010971">
    <property type="entry name" value="UbiH/COQ6"/>
</dbReference>
<gene>
    <name evidence="9" type="ORF">C7N83_10140</name>
</gene>
<organism evidence="9 10">
    <name type="scientific">Neisseria iguanae</name>
    <dbReference type="NCBI Taxonomy" id="90242"/>
    <lineage>
        <taxon>Bacteria</taxon>
        <taxon>Pseudomonadati</taxon>
        <taxon>Pseudomonadota</taxon>
        <taxon>Betaproteobacteria</taxon>
        <taxon>Neisseriales</taxon>
        <taxon>Neisseriaceae</taxon>
        <taxon>Neisseria</taxon>
    </lineage>
</organism>
<dbReference type="Pfam" id="PF01494">
    <property type="entry name" value="FAD_binding_3"/>
    <property type="match status" value="1"/>
</dbReference>
<comment type="cofactor">
    <cofactor evidence="1">
        <name>FAD</name>
        <dbReference type="ChEBI" id="CHEBI:57692"/>
    </cofactor>
</comment>
<accession>A0A2P7TYJ7</accession>
<dbReference type="PANTHER" id="PTHR43876">
    <property type="entry name" value="UBIQUINONE BIOSYNTHESIS MONOOXYGENASE COQ6, MITOCHONDRIAL"/>
    <property type="match status" value="1"/>
</dbReference>
<dbReference type="PANTHER" id="PTHR43876:SF25">
    <property type="entry name" value="MONOOXYGENASE NMA2164"/>
    <property type="match status" value="1"/>
</dbReference>
<dbReference type="InterPro" id="IPR002938">
    <property type="entry name" value="FAD-bd"/>
</dbReference>
<keyword evidence="9" id="KW-0830">Ubiquinone</keyword>
<evidence type="ECO:0000256" key="6">
    <source>
        <dbReference type="ARBA" id="ARBA00023002"/>
    </source>
</evidence>
<dbReference type="Proteomes" id="UP000241868">
    <property type="component" value="Unassembled WGS sequence"/>
</dbReference>
<dbReference type="UniPathway" id="UPA00232"/>
<keyword evidence="4" id="KW-0285">Flavoprotein</keyword>
<dbReference type="FunFam" id="3.50.50.60:FF:000219">
    <property type="entry name" value="Ubiquinone biosynthesis hydroxylase"/>
    <property type="match status" value="1"/>
</dbReference>
<keyword evidence="6" id="KW-0560">Oxidoreductase</keyword>
<evidence type="ECO:0000256" key="3">
    <source>
        <dbReference type="ARBA" id="ARBA00005349"/>
    </source>
</evidence>
<comment type="similarity">
    <text evidence="3">Belongs to the UbiH/COQ6 family.</text>
</comment>
<protein>
    <submittedName>
        <fullName evidence="9">Ubiquinone biosynthesis protein UbiH</fullName>
    </submittedName>
</protein>
<feature type="domain" description="FAD-binding" evidence="8">
    <location>
        <begin position="6"/>
        <end position="346"/>
    </location>
</feature>
<comment type="pathway">
    <text evidence="2">Cofactor biosynthesis; ubiquinone biosynthesis.</text>
</comment>
<dbReference type="GO" id="GO:0071949">
    <property type="term" value="F:FAD binding"/>
    <property type="evidence" value="ECO:0007669"/>
    <property type="project" value="InterPro"/>
</dbReference>
<proteinExistence type="inferred from homology"/>
<evidence type="ECO:0000256" key="5">
    <source>
        <dbReference type="ARBA" id="ARBA00022827"/>
    </source>
</evidence>
<keyword evidence="10" id="KW-1185">Reference proteome</keyword>
<dbReference type="EMBL" id="PXYY01000073">
    <property type="protein sequence ID" value="PSJ79775.1"/>
    <property type="molecule type" value="Genomic_DNA"/>
</dbReference>
<dbReference type="OrthoDB" id="9769565at2"/>
<evidence type="ECO:0000313" key="9">
    <source>
        <dbReference type="EMBL" id="PSJ79775.1"/>
    </source>
</evidence>
<dbReference type="GO" id="GO:0006744">
    <property type="term" value="P:ubiquinone biosynthetic process"/>
    <property type="evidence" value="ECO:0007669"/>
    <property type="project" value="UniProtKB-UniPathway"/>
</dbReference>